<name>X1FBR3_9ZZZZ</name>
<sequence length="36" mass="4144">ADRCTLIPDPPIIFALRLNPDNKALEEKIQQLKKQI</sequence>
<organism evidence="1">
    <name type="scientific">marine sediment metagenome</name>
    <dbReference type="NCBI Taxonomy" id="412755"/>
    <lineage>
        <taxon>unclassified sequences</taxon>
        <taxon>metagenomes</taxon>
        <taxon>ecological metagenomes</taxon>
    </lineage>
</organism>
<comment type="caution">
    <text evidence="1">The sequence shown here is derived from an EMBL/GenBank/DDBJ whole genome shotgun (WGS) entry which is preliminary data.</text>
</comment>
<feature type="non-terminal residue" evidence="1">
    <location>
        <position position="1"/>
    </location>
</feature>
<dbReference type="EMBL" id="BART01041930">
    <property type="protein sequence ID" value="GAH29960.1"/>
    <property type="molecule type" value="Genomic_DNA"/>
</dbReference>
<protein>
    <submittedName>
        <fullName evidence="1">Uncharacterized protein</fullName>
    </submittedName>
</protein>
<reference evidence="1" key="1">
    <citation type="journal article" date="2014" name="Front. Microbiol.">
        <title>High frequency of phylogenetically diverse reductive dehalogenase-homologous genes in deep subseafloor sedimentary metagenomes.</title>
        <authorList>
            <person name="Kawai M."/>
            <person name="Futagami T."/>
            <person name="Toyoda A."/>
            <person name="Takaki Y."/>
            <person name="Nishi S."/>
            <person name="Hori S."/>
            <person name="Arai W."/>
            <person name="Tsubouchi T."/>
            <person name="Morono Y."/>
            <person name="Uchiyama I."/>
            <person name="Ito T."/>
            <person name="Fujiyama A."/>
            <person name="Inagaki F."/>
            <person name="Takami H."/>
        </authorList>
    </citation>
    <scope>NUCLEOTIDE SEQUENCE</scope>
    <source>
        <strain evidence="1">Expedition CK06-06</strain>
    </source>
</reference>
<proteinExistence type="predicted"/>
<gene>
    <name evidence="1" type="ORF">S01H4_67071</name>
</gene>
<dbReference type="AlphaFoldDB" id="X1FBR3"/>
<accession>X1FBR3</accession>
<evidence type="ECO:0000313" key="1">
    <source>
        <dbReference type="EMBL" id="GAH29960.1"/>
    </source>
</evidence>